<accession>A0A6V7LXE1</accession>
<name>A0A6V7LXE1_9HYME</name>
<organism evidence="2">
    <name type="scientific">Bracon brevicornis</name>
    <dbReference type="NCBI Taxonomy" id="1563983"/>
    <lineage>
        <taxon>Eukaryota</taxon>
        <taxon>Metazoa</taxon>
        <taxon>Ecdysozoa</taxon>
        <taxon>Arthropoda</taxon>
        <taxon>Hexapoda</taxon>
        <taxon>Insecta</taxon>
        <taxon>Pterygota</taxon>
        <taxon>Neoptera</taxon>
        <taxon>Endopterygota</taxon>
        <taxon>Hymenoptera</taxon>
        <taxon>Apocrita</taxon>
        <taxon>Ichneumonoidea</taxon>
        <taxon>Braconidae</taxon>
        <taxon>Braconinae</taxon>
        <taxon>Bracon</taxon>
    </lineage>
</organism>
<gene>
    <name evidence="2" type="ORF">BBRV_LOCUS117676</name>
</gene>
<reference evidence="2" key="1">
    <citation type="submission" date="2020-07" db="EMBL/GenBank/DDBJ databases">
        <authorList>
            <person name="Ferguson B K."/>
        </authorList>
    </citation>
    <scope>NUCLEOTIDE SEQUENCE</scope>
    <source>
        <strain evidence="2">L06</strain>
    </source>
</reference>
<sequence length="83" mass="9104">MYKQEAVGNNHSECWRVFHHLTTIHQVLGSDAGFEAELHTTGHGKRIKSGYVAGATDAQHRWPKTGPKEAFSLGGGFRTDVGK</sequence>
<proteinExistence type="predicted"/>
<evidence type="ECO:0000256" key="1">
    <source>
        <dbReference type="SAM" id="MobiDB-lite"/>
    </source>
</evidence>
<dbReference type="EMBL" id="CADCXW020000345">
    <property type="protein sequence ID" value="CAD1580679.1"/>
    <property type="molecule type" value="Genomic_DNA"/>
</dbReference>
<dbReference type="AlphaFoldDB" id="A0A6V7LXE1"/>
<protein>
    <submittedName>
        <fullName evidence="2">Uncharacterized protein</fullName>
    </submittedName>
</protein>
<feature type="region of interest" description="Disordered" evidence="1">
    <location>
        <begin position="59"/>
        <end position="83"/>
    </location>
</feature>
<evidence type="ECO:0000313" key="2">
    <source>
        <dbReference type="EMBL" id="CAD1580679.1"/>
    </source>
</evidence>